<feature type="domain" description="SWIM-type" evidence="7">
    <location>
        <begin position="644"/>
        <end position="685"/>
    </location>
</feature>
<proteinExistence type="predicted"/>
<dbReference type="PROSITE" id="PS50158">
    <property type="entry name" value="ZF_CCHC"/>
    <property type="match status" value="1"/>
</dbReference>
<dbReference type="Pfam" id="PF10551">
    <property type="entry name" value="MULE"/>
    <property type="match status" value="1"/>
</dbReference>
<dbReference type="InterPro" id="IPR001878">
    <property type="entry name" value="Znf_CCHC"/>
</dbReference>
<dbReference type="Pfam" id="PF04434">
    <property type="entry name" value="SWIM"/>
    <property type="match status" value="1"/>
</dbReference>
<evidence type="ECO:0000259" key="6">
    <source>
        <dbReference type="PROSITE" id="PS50158"/>
    </source>
</evidence>
<dbReference type="Pfam" id="PF26130">
    <property type="entry name" value="PB1-like"/>
    <property type="match status" value="1"/>
</dbReference>
<dbReference type="AlphaFoldDB" id="A0AAF0RA40"/>
<reference evidence="8" key="1">
    <citation type="submission" date="2023-08" db="EMBL/GenBank/DDBJ databases">
        <title>A de novo genome assembly of Solanum verrucosum Schlechtendal, a Mexican diploid species geographically isolated from the other diploid A-genome species in potato relatives.</title>
        <authorList>
            <person name="Hosaka K."/>
        </authorList>
    </citation>
    <scope>NUCLEOTIDE SEQUENCE</scope>
    <source>
        <tissue evidence="8">Young leaves</tissue>
    </source>
</reference>
<evidence type="ECO:0000256" key="1">
    <source>
        <dbReference type="ARBA" id="ARBA00022723"/>
    </source>
</evidence>
<gene>
    <name evidence="8" type="ORF">MTR67_030425</name>
</gene>
<dbReference type="InterPro" id="IPR018289">
    <property type="entry name" value="MULE_transposase_dom"/>
</dbReference>
<keyword evidence="3" id="KW-0862">Zinc</keyword>
<dbReference type="GO" id="GO:0003676">
    <property type="term" value="F:nucleic acid binding"/>
    <property type="evidence" value="ECO:0007669"/>
    <property type="project" value="InterPro"/>
</dbReference>
<dbReference type="InterPro" id="IPR058594">
    <property type="entry name" value="PB1-like_dom_pln"/>
</dbReference>
<dbReference type="EMBL" id="CP133618">
    <property type="protein sequence ID" value="WMV37040.1"/>
    <property type="molecule type" value="Genomic_DNA"/>
</dbReference>
<dbReference type="PROSITE" id="PS50966">
    <property type="entry name" value="ZF_SWIM"/>
    <property type="match status" value="1"/>
</dbReference>
<feature type="domain" description="CCHC-type" evidence="6">
    <location>
        <begin position="767"/>
        <end position="781"/>
    </location>
</feature>
<dbReference type="InterPro" id="IPR004332">
    <property type="entry name" value="Transposase_MuDR"/>
</dbReference>
<dbReference type="PANTHER" id="PTHR31973:SF189">
    <property type="entry name" value="TRANSPOSASE, MUDR, PLANT, MULE TRANSPOSASE DOMAIN PROTEIN-RELATED"/>
    <property type="match status" value="1"/>
</dbReference>
<protein>
    <recommendedName>
        <fullName evidence="10">SWIM-type domain-containing protein</fullName>
    </recommendedName>
</protein>
<keyword evidence="9" id="KW-1185">Reference proteome</keyword>
<sequence length="943" mass="108796">MDEKVDVVFNYGGKWALTPQVNYIKKLTHIWKEYDPDLLSYIDLCSEYTEQLCFSKVKQLLCLGPSNKYYLVEGDSGIRTLQNVLSTQSNVLQLQLFVVEEGEDYVPALDISQLNEPYPITVDAVTNCDSNQLNESLPITIDTVINDDISQLNEACLVTIDAVTDGESSEEEKGENEPFASDHDSDELEFFRREKKREVTEKLDNFLELEKGMSFKSLDEAKRIVSYYSIVRKRGLRVVKSDSTRLRYKCDIGCPFLCLISEVKKGQGFEIKTLETKHTCQEAFKNRRATQQALAHYFKNKVQNNPKYKVKDMRKDVDDHFSLNISYSKMKRVKRLILEKLEGSFIDDFNKLEAYAQELRDSNPGSDVVINISKDALEQGKRRFSRMYVCFKALKNGWRAGLRPFIGLDGTFLKGKCKGILLVALGQDSVKHFYPLAWAVVDRETTRTWKWFIELLRNSLDLKDGEGFTFMSDMQKGLIGAVGQLLPKAHHRWCVRHIEANWAKTWRGVEMKKLLWWSAWSTYVEEFQDQLKTMGSMSEQAPEDLLWYPAQHWCRAYFDTICKNQACENNFTESFNKWILEARSKPIIKMLEDIRIKVMNRLKDLEEEGKKWTRDFSPYAMDLYKDYKIIAHGCHVQSNGDLGYEVAEGVDRHVVSLVRKKCTCRTWDLTGIPCPHAIKALEHDKKEPLDEMNWWYSKEAYMLVYQHKIQPVRGERFWKVYPSHAMEPPEVHKMVGRPKTKRVREKDEARKREGLWSKSRKGLKMSCGHCSAPGHNKRNCPLLERRAQVLPDVPLSAPQSSQESVFMSIPGFIPSPSVQTSQPSIEVAGPSNLKRKAKDKNVAFIDEDELESEDENETAIIRPRAISEAKTKLQMKKLHQLPTGSRKINFRGDESGVSMPTNLPYSPRKLTWKGKSCVTSNQLAIEKEKKIGKMNPKRGKHLE</sequence>
<organism evidence="8 9">
    <name type="scientific">Solanum verrucosum</name>
    <dbReference type="NCBI Taxonomy" id="315347"/>
    <lineage>
        <taxon>Eukaryota</taxon>
        <taxon>Viridiplantae</taxon>
        <taxon>Streptophyta</taxon>
        <taxon>Embryophyta</taxon>
        <taxon>Tracheophyta</taxon>
        <taxon>Spermatophyta</taxon>
        <taxon>Magnoliopsida</taxon>
        <taxon>eudicotyledons</taxon>
        <taxon>Gunneridae</taxon>
        <taxon>Pentapetalae</taxon>
        <taxon>asterids</taxon>
        <taxon>lamiids</taxon>
        <taxon>Solanales</taxon>
        <taxon>Solanaceae</taxon>
        <taxon>Solanoideae</taxon>
        <taxon>Solaneae</taxon>
        <taxon>Solanum</taxon>
    </lineage>
</organism>
<dbReference type="Pfam" id="PF03108">
    <property type="entry name" value="DBD_Tnp_Mut"/>
    <property type="match status" value="1"/>
</dbReference>
<evidence type="ECO:0000259" key="7">
    <source>
        <dbReference type="PROSITE" id="PS50966"/>
    </source>
</evidence>
<evidence type="ECO:0000256" key="2">
    <source>
        <dbReference type="ARBA" id="ARBA00022771"/>
    </source>
</evidence>
<keyword evidence="1" id="KW-0479">Metal-binding</keyword>
<evidence type="ECO:0000313" key="9">
    <source>
        <dbReference type="Proteomes" id="UP001234989"/>
    </source>
</evidence>
<dbReference type="InterPro" id="IPR006564">
    <property type="entry name" value="Znf_PMZ"/>
</dbReference>
<evidence type="ECO:0000313" key="8">
    <source>
        <dbReference type="EMBL" id="WMV37040.1"/>
    </source>
</evidence>
<evidence type="ECO:0000256" key="5">
    <source>
        <dbReference type="SAM" id="MobiDB-lite"/>
    </source>
</evidence>
<dbReference type="GO" id="GO:0008270">
    <property type="term" value="F:zinc ion binding"/>
    <property type="evidence" value="ECO:0007669"/>
    <property type="project" value="UniProtKB-KW"/>
</dbReference>
<dbReference type="InterPro" id="IPR007527">
    <property type="entry name" value="Znf_SWIM"/>
</dbReference>
<evidence type="ECO:0000256" key="4">
    <source>
        <dbReference type="PROSITE-ProRule" id="PRU00047"/>
    </source>
</evidence>
<evidence type="ECO:0008006" key="10">
    <source>
        <dbReference type="Google" id="ProtNLM"/>
    </source>
</evidence>
<name>A0AAF0RA40_SOLVR</name>
<dbReference type="SMART" id="SM00575">
    <property type="entry name" value="ZnF_PMZ"/>
    <property type="match status" value="1"/>
</dbReference>
<evidence type="ECO:0000256" key="3">
    <source>
        <dbReference type="ARBA" id="ARBA00022833"/>
    </source>
</evidence>
<feature type="region of interest" description="Disordered" evidence="5">
    <location>
        <begin position="886"/>
        <end position="906"/>
    </location>
</feature>
<keyword evidence="2 4" id="KW-0863">Zinc-finger</keyword>
<accession>A0AAF0RA40</accession>
<dbReference type="Proteomes" id="UP001234989">
    <property type="component" value="Chromosome 7"/>
</dbReference>
<dbReference type="PANTHER" id="PTHR31973">
    <property type="entry name" value="POLYPROTEIN, PUTATIVE-RELATED"/>
    <property type="match status" value="1"/>
</dbReference>
<feature type="region of interest" description="Disordered" evidence="5">
    <location>
        <begin position="165"/>
        <end position="186"/>
    </location>
</feature>